<name>A0A3A9WI77_9ACTN</name>
<evidence type="ECO:0000313" key="9">
    <source>
        <dbReference type="Proteomes" id="UP000268652"/>
    </source>
</evidence>
<evidence type="ECO:0000313" key="7">
    <source>
        <dbReference type="EMBL" id="RKN12728.1"/>
    </source>
</evidence>
<dbReference type="GO" id="GO:0032259">
    <property type="term" value="P:methylation"/>
    <property type="evidence" value="ECO:0007669"/>
    <property type="project" value="UniProtKB-KW"/>
</dbReference>
<dbReference type="Pfam" id="PF00891">
    <property type="entry name" value="Methyltransf_2"/>
    <property type="match status" value="1"/>
</dbReference>
<dbReference type="AlphaFoldDB" id="A0A3A9WI77"/>
<dbReference type="InterPro" id="IPR012967">
    <property type="entry name" value="COMT_dimerisation"/>
</dbReference>
<comment type="caution">
    <text evidence="7">The sequence shown here is derived from an EMBL/GenBank/DDBJ whole genome shotgun (WGS) entry which is preliminary data.</text>
</comment>
<dbReference type="EMBL" id="RBDX01000001">
    <property type="protein sequence ID" value="RKN12728.1"/>
    <property type="molecule type" value="Genomic_DNA"/>
</dbReference>
<dbReference type="InterPro" id="IPR016461">
    <property type="entry name" value="COMT-like"/>
</dbReference>
<keyword evidence="9" id="KW-1185">Reference proteome</keyword>
<dbReference type="Pfam" id="PF08100">
    <property type="entry name" value="Dimerisation"/>
    <property type="match status" value="1"/>
</dbReference>
<gene>
    <name evidence="8" type="ORF">D7318_00960</name>
    <name evidence="7" type="ORF">D7319_01935</name>
</gene>
<dbReference type="Gene3D" id="3.40.50.150">
    <property type="entry name" value="Vaccinia Virus protein VP39"/>
    <property type="match status" value="1"/>
</dbReference>
<dbReference type="Proteomes" id="UP000268652">
    <property type="component" value="Unassembled WGS sequence"/>
</dbReference>
<dbReference type="InterPro" id="IPR036388">
    <property type="entry name" value="WH-like_DNA-bd_sf"/>
</dbReference>
<keyword evidence="1" id="KW-0489">Methyltransferase</keyword>
<dbReference type="Gene3D" id="1.10.10.10">
    <property type="entry name" value="Winged helix-like DNA-binding domain superfamily/Winged helix DNA-binding domain"/>
    <property type="match status" value="1"/>
</dbReference>
<evidence type="ECO:0000259" key="5">
    <source>
        <dbReference type="Pfam" id="PF08100"/>
    </source>
</evidence>
<evidence type="ECO:0000259" key="6">
    <source>
        <dbReference type="Pfam" id="PF21780"/>
    </source>
</evidence>
<proteinExistence type="predicted"/>
<dbReference type="Pfam" id="PF21780">
    <property type="entry name" value="DUF6875"/>
    <property type="match status" value="1"/>
</dbReference>
<dbReference type="GO" id="GO:0008171">
    <property type="term" value="F:O-methyltransferase activity"/>
    <property type="evidence" value="ECO:0007669"/>
    <property type="project" value="InterPro"/>
</dbReference>
<feature type="domain" description="DUF6875" evidence="6">
    <location>
        <begin position="350"/>
        <end position="518"/>
    </location>
</feature>
<dbReference type="SUPFAM" id="SSF46785">
    <property type="entry name" value="Winged helix' DNA-binding domain"/>
    <property type="match status" value="1"/>
</dbReference>
<dbReference type="EMBL" id="RBDY01000001">
    <property type="protein sequence ID" value="RKN27510.1"/>
    <property type="molecule type" value="Genomic_DNA"/>
</dbReference>
<dbReference type="SUPFAM" id="SSF53335">
    <property type="entry name" value="S-adenosyl-L-methionine-dependent methyltransferases"/>
    <property type="match status" value="1"/>
</dbReference>
<dbReference type="PANTHER" id="PTHR43712:SF2">
    <property type="entry name" value="O-METHYLTRANSFERASE CICE"/>
    <property type="match status" value="1"/>
</dbReference>
<keyword evidence="3" id="KW-0949">S-adenosyl-L-methionine</keyword>
<sequence>MTTHDVRRLIYGQIVSRAVQAFVLLGLPDAMRDAEHPLDRLARSADADADSLRRLLRALVAFRVVRETAHDTFALGPLGHQLRSDTPGTARPTALLAANVVGLAWDGMVRAVRSGGPAFDEVAGAAFFPYLGGDQHLRSVFDASQAAGLHAELPGILAALGPERPEVVVDVGGGDGALLAHVLSHHPGARGVLVERPESRGPAMARMARAGLADRFAFHAGDFLTDDLPAGDLVLLRHIVHDHGDADAATILRACGRALGAGGRLAVIEMATPETGAEHQGEQSWDAAVMDLYMMCLFAGGRERGTRELAALLDACGFDVADSLPLPGGAVLTLGRPRGADPPGAVEELVDAWFRSYLMRDHPELGRTGPVCPFVESARRAGAIAVERDDAVEGDDPAALRGLVLNAVARFRGRAWDHRNASLRSLVVALPRLSRAGCHRLDRVQAELKPELAARGVMVGQFHEHCAEPAARNPVFPVSRSPVPLIVIRNMALHDILFLHQDATCFRAYDERFGDRFARGGVADPLFVRCYERAAARFSPGRVGGP</sequence>
<dbReference type="InterPro" id="IPR049240">
    <property type="entry name" value="DUF6875"/>
</dbReference>
<dbReference type="RefSeq" id="WP_120694875.1">
    <property type="nucleotide sequence ID" value="NZ_RBDX01000001.1"/>
</dbReference>
<dbReference type="Gene3D" id="1.10.287.1350">
    <property type="match status" value="1"/>
</dbReference>
<organism evidence="7 10">
    <name type="scientific">Streptomyces radicis</name>
    <dbReference type="NCBI Taxonomy" id="1750517"/>
    <lineage>
        <taxon>Bacteria</taxon>
        <taxon>Bacillati</taxon>
        <taxon>Actinomycetota</taxon>
        <taxon>Actinomycetes</taxon>
        <taxon>Kitasatosporales</taxon>
        <taxon>Streptomycetaceae</taxon>
        <taxon>Streptomyces</taxon>
    </lineage>
</organism>
<dbReference type="GO" id="GO:0046983">
    <property type="term" value="F:protein dimerization activity"/>
    <property type="evidence" value="ECO:0007669"/>
    <property type="project" value="InterPro"/>
</dbReference>
<evidence type="ECO:0000256" key="2">
    <source>
        <dbReference type="ARBA" id="ARBA00022679"/>
    </source>
</evidence>
<dbReference type="PANTHER" id="PTHR43712">
    <property type="entry name" value="PUTATIVE (AFU_ORTHOLOGUE AFUA_4G14580)-RELATED"/>
    <property type="match status" value="1"/>
</dbReference>
<dbReference type="InterPro" id="IPR036390">
    <property type="entry name" value="WH_DNA-bd_sf"/>
</dbReference>
<protein>
    <submittedName>
        <fullName evidence="7">Uncharacterized protein</fullName>
    </submittedName>
</protein>
<evidence type="ECO:0000256" key="1">
    <source>
        <dbReference type="ARBA" id="ARBA00022603"/>
    </source>
</evidence>
<feature type="domain" description="O-methyltransferase C-terminal" evidence="4">
    <location>
        <begin position="105"/>
        <end position="318"/>
    </location>
</feature>
<dbReference type="InterPro" id="IPR001077">
    <property type="entry name" value="COMT_C"/>
</dbReference>
<feature type="domain" description="O-methyltransferase dimerisation" evidence="5">
    <location>
        <begin position="9"/>
        <end position="78"/>
    </location>
</feature>
<dbReference type="Proteomes" id="UP000275024">
    <property type="component" value="Unassembled WGS sequence"/>
</dbReference>
<dbReference type="InterPro" id="IPR029063">
    <property type="entry name" value="SAM-dependent_MTases_sf"/>
</dbReference>
<dbReference type="OrthoDB" id="4145676at2"/>
<evidence type="ECO:0000313" key="8">
    <source>
        <dbReference type="EMBL" id="RKN27510.1"/>
    </source>
</evidence>
<evidence type="ECO:0000256" key="3">
    <source>
        <dbReference type="ARBA" id="ARBA00022691"/>
    </source>
</evidence>
<evidence type="ECO:0000313" key="10">
    <source>
        <dbReference type="Proteomes" id="UP000275024"/>
    </source>
</evidence>
<keyword evidence="2" id="KW-0808">Transferase</keyword>
<evidence type="ECO:0000259" key="4">
    <source>
        <dbReference type="Pfam" id="PF00891"/>
    </source>
</evidence>
<reference evidence="9 10" key="1">
    <citation type="submission" date="2018-09" db="EMBL/GenBank/DDBJ databases">
        <title>Streptomyces sp. nov. DS1-2, an endophytic actinomycete isolated from roots of Dendrobium scabrilingue.</title>
        <authorList>
            <person name="Kuncharoen N."/>
            <person name="Kudo T."/>
            <person name="Ohkuma M."/>
            <person name="Yuki M."/>
            <person name="Tanasupawat S."/>
        </authorList>
    </citation>
    <scope>NUCLEOTIDE SEQUENCE [LARGE SCALE GENOMIC DNA]</scope>
    <source>
        <strain evidence="7 10">AZ1-7</strain>
        <strain evidence="8 9">DS1-2</strain>
    </source>
</reference>
<dbReference type="PROSITE" id="PS51683">
    <property type="entry name" value="SAM_OMT_II"/>
    <property type="match status" value="1"/>
</dbReference>
<accession>A0A3A9WI77</accession>